<dbReference type="RefSeq" id="XP_043174752.1">
    <property type="nucleotide sequence ID" value="XM_043318817.1"/>
</dbReference>
<proteinExistence type="predicted"/>
<dbReference type="Pfam" id="PF12796">
    <property type="entry name" value="Ank_2"/>
    <property type="match status" value="1"/>
</dbReference>
<dbReference type="AlphaFoldDB" id="A0A8J2IMR7"/>
<evidence type="ECO:0000256" key="1">
    <source>
        <dbReference type="PROSITE-ProRule" id="PRU00023"/>
    </source>
</evidence>
<feature type="repeat" description="ANK" evidence="1">
    <location>
        <begin position="280"/>
        <end position="312"/>
    </location>
</feature>
<dbReference type="Gene3D" id="1.25.40.20">
    <property type="entry name" value="Ankyrin repeat-containing domain"/>
    <property type="match status" value="1"/>
</dbReference>
<feature type="compositionally biased region" description="Polar residues" evidence="2">
    <location>
        <begin position="226"/>
        <end position="237"/>
    </location>
</feature>
<gene>
    <name evidence="3" type="ORF">ALTATR162_LOCUS11175</name>
</gene>
<protein>
    <recommendedName>
        <fullName evidence="5">Ankyrin</fullName>
    </recommendedName>
</protein>
<keyword evidence="1" id="KW-0040">ANK repeat</keyword>
<name>A0A8J2IMR7_9PLEO</name>
<evidence type="ECO:0000313" key="4">
    <source>
        <dbReference type="Proteomes" id="UP000676310"/>
    </source>
</evidence>
<dbReference type="Proteomes" id="UP000676310">
    <property type="component" value="Unassembled WGS sequence"/>
</dbReference>
<dbReference type="InterPro" id="IPR002110">
    <property type="entry name" value="Ankyrin_rpt"/>
</dbReference>
<sequence>MAEPISSIITIALLGVAVVKECKTYIGAVREIDQSVDRLADKVTDLHEVVCFLNSTYQQAEPDGASEASLRVRGKITQCRKRFRDIKPRISELKALSTETLADKISLKLKMDAVAKDIEAAIDDIRQYLTDLGLITGAWSHLELTHMRRASESMAAQPPIIQGRNERQPTQENLSALERWLSNTDTILEPTNIRRDSTTTSRSRPSVSSSSSKALLVQSDDDESLLSAQTPATSNPSEDWRDFHKTVLRCKDDSVLIEKIHSMLEQHPEPSTLVNILGDHKRTPLHLAAMRGYVELARILLAFGGDIHAKDTEPASVLDHALTNKQDDFVNLLLDIGVDETAILERNRDQLKKTKAIIAFRKKLKQSPPQERTRKSSWSFGRRSSK</sequence>
<evidence type="ECO:0008006" key="5">
    <source>
        <dbReference type="Google" id="ProtNLM"/>
    </source>
</evidence>
<reference evidence="3" key="1">
    <citation type="submission" date="2021-05" db="EMBL/GenBank/DDBJ databases">
        <authorList>
            <person name="Stam R."/>
        </authorList>
    </citation>
    <scope>NUCLEOTIDE SEQUENCE</scope>
    <source>
        <strain evidence="3">CS162</strain>
    </source>
</reference>
<feature type="compositionally biased region" description="Low complexity" evidence="2">
    <location>
        <begin position="198"/>
        <end position="212"/>
    </location>
</feature>
<evidence type="ECO:0000256" key="2">
    <source>
        <dbReference type="SAM" id="MobiDB-lite"/>
    </source>
</evidence>
<evidence type="ECO:0000313" key="3">
    <source>
        <dbReference type="EMBL" id="CAG5184975.1"/>
    </source>
</evidence>
<feature type="region of interest" description="Disordered" evidence="2">
    <location>
        <begin position="188"/>
        <end position="239"/>
    </location>
</feature>
<dbReference type="GeneID" id="67011418"/>
<dbReference type="SUPFAM" id="SSF48403">
    <property type="entry name" value="Ankyrin repeat"/>
    <property type="match status" value="1"/>
</dbReference>
<feature type="region of interest" description="Disordered" evidence="2">
    <location>
        <begin position="363"/>
        <end position="386"/>
    </location>
</feature>
<keyword evidence="4" id="KW-1185">Reference proteome</keyword>
<accession>A0A8J2IMR7</accession>
<dbReference type="OrthoDB" id="191139at2759"/>
<organism evidence="3 4">
    <name type="scientific">Alternaria atra</name>
    <dbReference type="NCBI Taxonomy" id="119953"/>
    <lineage>
        <taxon>Eukaryota</taxon>
        <taxon>Fungi</taxon>
        <taxon>Dikarya</taxon>
        <taxon>Ascomycota</taxon>
        <taxon>Pezizomycotina</taxon>
        <taxon>Dothideomycetes</taxon>
        <taxon>Pleosporomycetidae</taxon>
        <taxon>Pleosporales</taxon>
        <taxon>Pleosporineae</taxon>
        <taxon>Pleosporaceae</taxon>
        <taxon>Alternaria</taxon>
        <taxon>Alternaria sect. Ulocladioides</taxon>
    </lineage>
</organism>
<dbReference type="PROSITE" id="PS50297">
    <property type="entry name" value="ANK_REP_REGION"/>
    <property type="match status" value="1"/>
</dbReference>
<dbReference type="SMART" id="SM00248">
    <property type="entry name" value="ANK"/>
    <property type="match status" value="2"/>
</dbReference>
<dbReference type="PROSITE" id="PS50088">
    <property type="entry name" value="ANK_REPEAT"/>
    <property type="match status" value="1"/>
</dbReference>
<comment type="caution">
    <text evidence="3">The sequence shown here is derived from an EMBL/GenBank/DDBJ whole genome shotgun (WGS) entry which is preliminary data.</text>
</comment>
<dbReference type="InterPro" id="IPR036770">
    <property type="entry name" value="Ankyrin_rpt-contain_sf"/>
</dbReference>
<dbReference type="EMBL" id="CAJRGZ010000030">
    <property type="protein sequence ID" value="CAG5184975.1"/>
    <property type="molecule type" value="Genomic_DNA"/>
</dbReference>